<dbReference type="InterPro" id="IPR008949">
    <property type="entry name" value="Isoprenoid_synthase_dom_sf"/>
</dbReference>
<sequence length="273" mass="31998">MEVSTVCLGTSLKSGSDFFYAFRRVEKSKLQLINQFHELIREWDKYIRTSQNESVIQTKFSWWKKEIERFANHQSQHPLTKRLQNNCELSIIIRAEYLEEILDSFLMILPRNTTTVDTPLLFHQKLGGHMFTIISELLGISGHSELLEANTQGILCQRTHFIRYYGYWINNILPISLENCQKFGISSNVLYNPHSQKNTWLEFIHQEIDDILKKQDVLERQRKRRNPNYEPNPINIIGNISRLFLKKIDKNPMVILDSPVTISPIRALLAALL</sequence>
<evidence type="ECO:0000313" key="2">
    <source>
        <dbReference type="Proteomes" id="UP000198651"/>
    </source>
</evidence>
<dbReference type="STRING" id="1561003.Ark11_0807"/>
<gene>
    <name evidence="1" type="ORF">Ark11_0807</name>
</gene>
<dbReference type="InterPro" id="IPR002060">
    <property type="entry name" value="Squ/phyt_synthse"/>
</dbReference>
<dbReference type="EMBL" id="LN906597">
    <property type="protein sequence ID" value="CUT17633.1"/>
    <property type="molecule type" value="Genomic_DNA"/>
</dbReference>
<reference evidence="2" key="1">
    <citation type="submission" date="2015-11" db="EMBL/GenBank/DDBJ databases">
        <authorList>
            <person name="Seth-Smith H.M.B."/>
        </authorList>
    </citation>
    <scope>NUCLEOTIDE SEQUENCE [LARGE SCALE GENOMIC DNA]</scope>
    <source>
        <strain evidence="2">2013Ark11</strain>
    </source>
</reference>
<evidence type="ECO:0000313" key="1">
    <source>
        <dbReference type="EMBL" id="CUT17633.1"/>
    </source>
</evidence>
<proteinExistence type="predicted"/>
<dbReference type="AlphaFoldDB" id="A0A0S4M1Y6"/>
<protein>
    <submittedName>
        <fullName evidence="1">Putative phytoene synthase</fullName>
    </submittedName>
</protein>
<name>A0A0S4M1Y6_9BURK</name>
<dbReference type="Pfam" id="PF00494">
    <property type="entry name" value="SQS_PSY"/>
    <property type="match status" value="1"/>
</dbReference>
<organism evidence="1 2">
    <name type="scientific">Candidatus Ichthyocystis hellenicum</name>
    <dbReference type="NCBI Taxonomy" id="1561003"/>
    <lineage>
        <taxon>Bacteria</taxon>
        <taxon>Pseudomonadati</taxon>
        <taxon>Pseudomonadota</taxon>
        <taxon>Betaproteobacteria</taxon>
        <taxon>Burkholderiales</taxon>
        <taxon>Candidatus Ichthyocystis</taxon>
    </lineage>
</organism>
<dbReference type="RefSeq" id="WP_139057308.1">
    <property type="nucleotide sequence ID" value="NZ_LN906597.1"/>
</dbReference>
<accession>A0A0S4M1Y6</accession>
<dbReference type="Gene3D" id="1.10.600.10">
    <property type="entry name" value="Farnesyl Diphosphate Synthase"/>
    <property type="match status" value="1"/>
</dbReference>
<keyword evidence="2" id="KW-1185">Reference proteome</keyword>
<dbReference type="Proteomes" id="UP000198651">
    <property type="component" value="Chromosome I"/>
</dbReference>
<dbReference type="SUPFAM" id="SSF48576">
    <property type="entry name" value="Terpenoid synthases"/>
    <property type="match status" value="1"/>
</dbReference>
<dbReference type="OrthoDB" id="9807580at2"/>